<proteinExistence type="inferred from homology"/>
<feature type="compositionally biased region" description="Low complexity" evidence="7">
    <location>
        <begin position="254"/>
        <end position="270"/>
    </location>
</feature>
<comment type="similarity">
    <text evidence="2 6">Belongs to the CSM3 family.</text>
</comment>
<dbReference type="GO" id="GO:0031297">
    <property type="term" value="P:replication fork processing"/>
    <property type="evidence" value="ECO:0007669"/>
    <property type="project" value="UniProtKB-UniRule"/>
</dbReference>
<dbReference type="GO" id="GO:0003677">
    <property type="term" value="F:DNA binding"/>
    <property type="evidence" value="ECO:0007669"/>
    <property type="project" value="TreeGrafter"/>
</dbReference>
<gene>
    <name evidence="9" type="ORF">EDB92DRAFT_1824968</name>
</gene>
<dbReference type="PANTHER" id="PTHR13220">
    <property type="entry name" value="TIMELESS INTERACTING-RELATED"/>
    <property type="match status" value="1"/>
</dbReference>
<evidence type="ECO:0000256" key="2">
    <source>
        <dbReference type="ARBA" id="ARBA00006075"/>
    </source>
</evidence>
<feature type="compositionally biased region" description="Low complexity" evidence="7">
    <location>
        <begin position="361"/>
        <end position="379"/>
    </location>
</feature>
<feature type="region of interest" description="Disordered" evidence="7">
    <location>
        <begin position="226"/>
        <end position="431"/>
    </location>
</feature>
<comment type="caution">
    <text evidence="9">The sequence shown here is derived from an EMBL/GenBank/DDBJ whole genome shotgun (WGS) entry which is preliminary data.</text>
</comment>
<keyword evidence="10" id="KW-1185">Reference proteome</keyword>
<evidence type="ECO:0000256" key="4">
    <source>
        <dbReference type="ARBA" id="ARBA00023242"/>
    </source>
</evidence>
<keyword evidence="3 6" id="KW-0227">DNA damage</keyword>
<evidence type="ECO:0000259" key="8">
    <source>
        <dbReference type="Pfam" id="PF07962"/>
    </source>
</evidence>
<keyword evidence="5 6" id="KW-0131">Cell cycle</keyword>
<dbReference type="AlphaFoldDB" id="A0AAD4LR97"/>
<dbReference type="GO" id="GO:0000076">
    <property type="term" value="P:DNA replication checkpoint signaling"/>
    <property type="evidence" value="ECO:0007669"/>
    <property type="project" value="UniProtKB-UniRule"/>
</dbReference>
<feature type="region of interest" description="Disordered" evidence="7">
    <location>
        <begin position="1"/>
        <end position="57"/>
    </location>
</feature>
<evidence type="ECO:0000256" key="7">
    <source>
        <dbReference type="SAM" id="MobiDB-lite"/>
    </source>
</evidence>
<protein>
    <recommendedName>
        <fullName evidence="6">Chromosome segregation in meiosis protein</fullName>
    </recommendedName>
</protein>
<dbReference type="GO" id="GO:0031298">
    <property type="term" value="C:replication fork protection complex"/>
    <property type="evidence" value="ECO:0007669"/>
    <property type="project" value="TreeGrafter"/>
</dbReference>
<dbReference type="EMBL" id="JAKELL010000001">
    <property type="protein sequence ID" value="KAH9001133.1"/>
    <property type="molecule type" value="Genomic_DNA"/>
</dbReference>
<feature type="compositionally biased region" description="Acidic residues" evidence="7">
    <location>
        <begin position="384"/>
        <end position="400"/>
    </location>
</feature>
<feature type="region of interest" description="Disordered" evidence="7">
    <location>
        <begin position="109"/>
        <end position="135"/>
    </location>
</feature>
<evidence type="ECO:0000256" key="1">
    <source>
        <dbReference type="ARBA" id="ARBA00004123"/>
    </source>
</evidence>
<dbReference type="Pfam" id="PF07962">
    <property type="entry name" value="Swi3"/>
    <property type="match status" value="1"/>
</dbReference>
<accession>A0AAD4LR97</accession>
<comment type="function">
    <text evidence="6">Plays an important role in the control of DNA replication and the maintenance of replication fork stability.</text>
</comment>
<dbReference type="Proteomes" id="UP001201163">
    <property type="component" value="Unassembled WGS sequence"/>
</dbReference>
<dbReference type="PANTHER" id="PTHR13220:SF11">
    <property type="entry name" value="TIMELESS-INTERACTING PROTEIN"/>
    <property type="match status" value="1"/>
</dbReference>
<sequence>MDMDVDHIWDLPIEHPPATTTDPAPPNTSNQPLFLPSDDEGEAAAATTQPSANKDPDIDALFDGIDDLDEFAPALDLDALRREADARNTRLVRAEIGASIPAIQLSTATATTKSGDGQKGPLDGGDGNDDGKKKRKPVARLDEARLLGKNGLPQLIKDTKNFKPKGKGHEAADLDRVLQVYQFWTHRLYPKTRFKETVDRVEKLCHSKRMQVALSVWRDEAKGLINGVRLPPQGDNNDDDSSDTDPDAVVPPQGDAAATADDGGATSSSQPPSPARPRLRRARSATSNSEREGDGPTLSSDDASRPPPSSPDRDETALEPDALLEEEARHAAAHAAQTSHAWKKSQASGDDAAMDADDDLWAALDTAPAPAAAPTTAQASPNADPDEEMWDIVAELELEQQSEAAPQLKPMQTPPAAVDTHADDDLDDLYL</sequence>
<feature type="domain" description="Chromosome segregation in meiosis protein 3" evidence="8">
    <location>
        <begin position="141"/>
        <end position="221"/>
    </location>
</feature>
<evidence type="ECO:0000313" key="9">
    <source>
        <dbReference type="EMBL" id="KAH9001133.1"/>
    </source>
</evidence>
<reference evidence="9" key="1">
    <citation type="submission" date="2022-01" db="EMBL/GenBank/DDBJ databases">
        <title>Comparative genomics reveals a dynamic genome evolution in the ectomycorrhizal milk-cap (Lactarius) mushrooms.</title>
        <authorList>
            <consortium name="DOE Joint Genome Institute"/>
            <person name="Lebreton A."/>
            <person name="Tang N."/>
            <person name="Kuo A."/>
            <person name="LaButti K."/>
            <person name="Drula E."/>
            <person name="Barry K."/>
            <person name="Clum A."/>
            <person name="Lipzen A."/>
            <person name="Mousain D."/>
            <person name="Ng V."/>
            <person name="Wang R."/>
            <person name="Wang X."/>
            <person name="Dai Y."/>
            <person name="Henrissat B."/>
            <person name="Grigoriev I.V."/>
            <person name="Guerin-Laguette A."/>
            <person name="Yu F."/>
            <person name="Martin F.M."/>
        </authorList>
    </citation>
    <scope>NUCLEOTIDE SEQUENCE</scope>
    <source>
        <strain evidence="9">QP</strain>
    </source>
</reference>
<feature type="compositionally biased region" description="Acidic residues" evidence="7">
    <location>
        <begin position="422"/>
        <end position="431"/>
    </location>
</feature>
<comment type="subcellular location">
    <subcellularLocation>
        <location evidence="1 6">Nucleus</location>
    </subcellularLocation>
</comment>
<evidence type="ECO:0000256" key="3">
    <source>
        <dbReference type="ARBA" id="ARBA00022763"/>
    </source>
</evidence>
<evidence type="ECO:0000256" key="5">
    <source>
        <dbReference type="ARBA" id="ARBA00023306"/>
    </source>
</evidence>
<feature type="compositionally biased region" description="Acidic residues" evidence="7">
    <location>
        <begin position="236"/>
        <end position="246"/>
    </location>
</feature>
<dbReference type="InterPro" id="IPR040038">
    <property type="entry name" value="TIPIN/Csm3/Swi3"/>
</dbReference>
<keyword evidence="4 6" id="KW-0539">Nucleus</keyword>
<feature type="compositionally biased region" description="Basic and acidic residues" evidence="7">
    <location>
        <begin position="1"/>
        <end position="13"/>
    </location>
</feature>
<dbReference type="GO" id="GO:0043111">
    <property type="term" value="P:replication fork arrest"/>
    <property type="evidence" value="ECO:0007669"/>
    <property type="project" value="TreeGrafter"/>
</dbReference>
<evidence type="ECO:0000313" key="10">
    <source>
        <dbReference type="Proteomes" id="UP001201163"/>
    </source>
</evidence>
<evidence type="ECO:0000256" key="6">
    <source>
        <dbReference type="RuleBase" id="RU366049"/>
    </source>
</evidence>
<dbReference type="GO" id="GO:0006974">
    <property type="term" value="P:DNA damage response"/>
    <property type="evidence" value="ECO:0007669"/>
    <property type="project" value="UniProtKB-KW"/>
</dbReference>
<dbReference type="InterPro" id="IPR012923">
    <property type="entry name" value="Csm3"/>
</dbReference>
<organism evidence="9 10">
    <name type="scientific">Lactarius akahatsu</name>
    <dbReference type="NCBI Taxonomy" id="416441"/>
    <lineage>
        <taxon>Eukaryota</taxon>
        <taxon>Fungi</taxon>
        <taxon>Dikarya</taxon>
        <taxon>Basidiomycota</taxon>
        <taxon>Agaricomycotina</taxon>
        <taxon>Agaricomycetes</taxon>
        <taxon>Russulales</taxon>
        <taxon>Russulaceae</taxon>
        <taxon>Lactarius</taxon>
    </lineage>
</organism>
<name>A0AAD4LR97_9AGAM</name>
<feature type="compositionally biased region" description="Polar residues" evidence="7">
    <location>
        <begin position="337"/>
        <end position="348"/>
    </location>
</feature>